<evidence type="ECO:0000313" key="1">
    <source>
        <dbReference type="EMBL" id="AST91447.1"/>
    </source>
</evidence>
<dbReference type="EMBL" id="CP018866">
    <property type="protein sequence ID" value="AST91447.1"/>
    <property type="molecule type" value="Genomic_DNA"/>
</dbReference>
<keyword evidence="2" id="KW-1185">Reference proteome</keyword>
<dbReference type="RefSeq" id="WP_066412571.1">
    <property type="nucleotide sequence ID" value="NZ_CP018866.1"/>
</dbReference>
<protein>
    <submittedName>
        <fullName evidence="1">Uncharacterized protein</fullName>
    </submittedName>
</protein>
<sequence length="288" mass="33395">MSNFFHILFAAVLLFNIFSCQSITKVIKTEENIEDPILSTPLTTPIFPEYSLQNKPEIHSIDEMKQYLIQQYNLPEKWDKKIKSIKTRFSKNDQVIAVVLEDCDSSKKDKESDKVFYLKNTKGTFLPLQEQLVTGSGMYFSVPKTPLTTVKKMRNSVSKKEDVDFMNKTDEKMKEAIVQQKKAEKVVEHLPKDVVTEEKTEEILQKSAKENIEKIHVVENIKAEAFQNHLHDIFMHATTGTMIILHMSYPGSKSSKKIKIKIPEFKSRGFRFIRPSKPVMLLSFFRKL</sequence>
<reference evidence="1 2" key="1">
    <citation type="submission" date="2016-12" db="EMBL/GenBank/DDBJ databases">
        <title>The whole genome sequencing and assembly of Bacillus cohnii DSM 6307T strain.</title>
        <authorList>
            <person name="Lee Y.-J."/>
            <person name="Yi H."/>
            <person name="Bahn Y.-S."/>
            <person name="Kim J.F."/>
            <person name="Lee D.-W."/>
        </authorList>
    </citation>
    <scope>NUCLEOTIDE SEQUENCE [LARGE SCALE GENOMIC DNA]</scope>
    <source>
        <strain evidence="1 2">DSM 6307</strain>
    </source>
</reference>
<dbReference type="KEGG" id="bcoh:BC6307_09215"/>
<organism evidence="1 2">
    <name type="scientific">Sutcliffiella cohnii</name>
    <dbReference type="NCBI Taxonomy" id="33932"/>
    <lineage>
        <taxon>Bacteria</taxon>
        <taxon>Bacillati</taxon>
        <taxon>Bacillota</taxon>
        <taxon>Bacilli</taxon>
        <taxon>Bacillales</taxon>
        <taxon>Bacillaceae</taxon>
        <taxon>Sutcliffiella</taxon>
    </lineage>
</organism>
<gene>
    <name evidence="1" type="ORF">BC6307_09215</name>
</gene>
<name>A0A223KPZ9_9BACI</name>
<evidence type="ECO:0000313" key="2">
    <source>
        <dbReference type="Proteomes" id="UP000215224"/>
    </source>
</evidence>
<dbReference type="Proteomes" id="UP000215224">
    <property type="component" value="Chromosome"/>
</dbReference>
<accession>A0A223KPZ9</accession>
<proteinExistence type="predicted"/>
<dbReference type="STRING" id="1314751.GCA_001591425_00856"/>
<dbReference type="AlphaFoldDB" id="A0A223KPZ9"/>